<feature type="domain" description="GST C-terminal" evidence="6">
    <location>
        <begin position="89"/>
        <end position="222"/>
    </location>
</feature>
<feature type="transmembrane region" description="Helical" evidence="4">
    <location>
        <begin position="96"/>
        <end position="117"/>
    </location>
</feature>
<evidence type="ECO:0000313" key="8">
    <source>
        <dbReference type="EMBL" id="MDP8173923.1"/>
    </source>
</evidence>
<keyword evidence="4" id="KW-0812">Transmembrane</keyword>
<evidence type="ECO:0000313" key="7">
    <source>
        <dbReference type="EMBL" id="MDP8084786.1"/>
    </source>
</evidence>
<evidence type="ECO:0000256" key="3">
    <source>
        <dbReference type="ARBA" id="ARBA00047960"/>
    </source>
</evidence>
<dbReference type="Gene3D" id="1.20.1050.10">
    <property type="match status" value="1"/>
</dbReference>
<reference evidence="7 11" key="3">
    <citation type="journal article" date="2023" name="Front. Microbiol.">
        <title>Phylogeography and host specificity of Pasteurellaceae pathogenic to sea-farmed fish in the north-east Atlantic.</title>
        <authorList>
            <person name="Gulla S."/>
            <person name="Colquhoun D.J."/>
            <person name="Olsen A.B."/>
            <person name="Spilsberg B."/>
            <person name="Lagesen K."/>
            <person name="Aakesson C.P."/>
            <person name="Strom S."/>
            <person name="Manji F."/>
            <person name="Birkbeck T.H."/>
            <person name="Nilsen H.K."/>
        </authorList>
    </citation>
    <scope>NUCLEOTIDE SEQUENCE [LARGE SCALE GENOMIC DNA]</scope>
    <source>
        <strain evidence="7 11">VIO11850</strain>
    </source>
</reference>
<keyword evidence="2 9" id="KW-0808">Transferase</keyword>
<reference evidence="8" key="4">
    <citation type="journal article" date="2023" name="Front. Microbiol.">
        <title>Phylogeography and host specificity of Pasteurellaceae pathogenic to sea-farmed fish in the north-east Atlantic.</title>
        <authorList>
            <person name="Gulla S."/>
            <person name="Colquhoun D.J."/>
            <person name="Olsen A.B."/>
            <person name="Spilsberg B."/>
            <person name="Lagesen K."/>
            <person name="Aakesson C.P."/>
            <person name="Strom S."/>
            <person name="Manji F."/>
            <person name="Birkbeck T.H."/>
            <person name="Nilsen H.K."/>
        </authorList>
    </citation>
    <scope>NUCLEOTIDE SEQUENCE</scope>
    <source>
        <strain evidence="8">98B1</strain>
    </source>
</reference>
<organism evidence="9 10">
    <name type="scientific">Phocoenobacter skyensis</name>
    <dbReference type="NCBI Taxonomy" id="97481"/>
    <lineage>
        <taxon>Bacteria</taxon>
        <taxon>Pseudomonadati</taxon>
        <taxon>Pseudomonadota</taxon>
        <taxon>Gammaproteobacteria</taxon>
        <taxon>Pasteurellales</taxon>
        <taxon>Pasteurellaceae</taxon>
        <taxon>Phocoenobacter</taxon>
    </lineage>
</organism>
<proteinExistence type="predicted"/>
<dbReference type="RefSeq" id="WP_090920985.1">
    <property type="nucleotide sequence ID" value="NZ_CP016180.1"/>
</dbReference>
<dbReference type="EMBL" id="JASAYT010000001">
    <property type="protein sequence ID" value="MDP8173923.1"/>
    <property type="molecule type" value="Genomic_DNA"/>
</dbReference>
<dbReference type="InterPro" id="IPR036249">
    <property type="entry name" value="Thioredoxin-like_sf"/>
</dbReference>
<dbReference type="AlphaFoldDB" id="A0A1H7VRR2"/>
<dbReference type="Proteomes" id="UP000198883">
    <property type="component" value="Unassembled WGS sequence"/>
</dbReference>
<dbReference type="FunFam" id="3.40.30.10:FF:000156">
    <property type="entry name" value="Glutathione S-transferase 1"/>
    <property type="match status" value="1"/>
</dbReference>
<keyword evidence="4" id="KW-0472">Membrane</keyword>
<dbReference type="GO" id="GO:0004364">
    <property type="term" value="F:glutathione transferase activity"/>
    <property type="evidence" value="ECO:0007669"/>
    <property type="project" value="UniProtKB-EC"/>
</dbReference>
<evidence type="ECO:0000313" key="9">
    <source>
        <dbReference type="EMBL" id="SEM11943.1"/>
    </source>
</evidence>
<reference evidence="9" key="2">
    <citation type="submission" date="2016-10" db="EMBL/GenBank/DDBJ databases">
        <authorList>
            <person name="de Groot N.N."/>
        </authorList>
    </citation>
    <scope>NUCLEOTIDE SEQUENCE [LARGE SCALE GENOMIC DNA]</scope>
    <source>
        <strain evidence="9">DSM 24204</strain>
    </source>
</reference>
<evidence type="ECO:0000259" key="5">
    <source>
        <dbReference type="PROSITE" id="PS50404"/>
    </source>
</evidence>
<dbReference type="InterPro" id="IPR004046">
    <property type="entry name" value="GST_C"/>
</dbReference>
<dbReference type="STRING" id="97481.SAMN05444853_10593"/>
<dbReference type="GO" id="GO:0005737">
    <property type="term" value="C:cytoplasm"/>
    <property type="evidence" value="ECO:0007669"/>
    <property type="project" value="UniProtKB-ARBA"/>
</dbReference>
<dbReference type="PROSITE" id="PS50405">
    <property type="entry name" value="GST_CTER"/>
    <property type="match status" value="1"/>
</dbReference>
<protein>
    <recommendedName>
        <fullName evidence="1">glutathione transferase</fullName>
        <ecNumber evidence="1">2.5.1.18</ecNumber>
    </recommendedName>
</protein>
<dbReference type="EMBL" id="FOBN01000005">
    <property type="protein sequence ID" value="SEM11943.1"/>
    <property type="molecule type" value="Genomic_DNA"/>
</dbReference>
<reference evidence="10" key="1">
    <citation type="submission" date="2016-10" db="EMBL/GenBank/DDBJ databases">
        <authorList>
            <person name="Varghese N."/>
            <person name="Submissions S."/>
        </authorList>
    </citation>
    <scope>NUCLEOTIDE SEQUENCE [LARGE SCALE GENOMIC DNA]</scope>
    <source>
        <strain evidence="10">DSM 24204</strain>
    </source>
</reference>
<accession>A0A1H7VRR2</accession>
<keyword evidence="11" id="KW-1185">Reference proteome</keyword>
<feature type="domain" description="GST N-terminal" evidence="5">
    <location>
        <begin position="1"/>
        <end position="81"/>
    </location>
</feature>
<sequence>MITLHHLENSQSFRIIWLLEELNVPYELKVYARDKKTMLAPEEYKALHPAGTAPIITDGDVVLAETNAIVDYILEKYSEEGQRLRPAQGDKNRIPYLYWFHAGQGSLMPMLLMVFIFNSMTEKTPFLIRPLIKRVTQTAATFFPMPRIKKLLGYMNDQLEENQFLAGSELTAADIVTSFELLTINRLKLFNFQRDFPNIADYVERVEAIESYKKALAKSEAL</sequence>
<dbReference type="PANTHER" id="PTHR44051">
    <property type="entry name" value="GLUTATHIONE S-TRANSFERASE-RELATED"/>
    <property type="match status" value="1"/>
</dbReference>
<dbReference type="Pfam" id="PF00043">
    <property type="entry name" value="GST_C"/>
    <property type="match status" value="1"/>
</dbReference>
<dbReference type="Gene3D" id="3.40.30.10">
    <property type="entry name" value="Glutaredoxin"/>
    <property type="match status" value="1"/>
</dbReference>
<dbReference type="SUPFAM" id="SSF52833">
    <property type="entry name" value="Thioredoxin-like"/>
    <property type="match status" value="1"/>
</dbReference>
<keyword evidence="4" id="KW-1133">Transmembrane helix</keyword>
<evidence type="ECO:0000256" key="2">
    <source>
        <dbReference type="ARBA" id="ARBA00022679"/>
    </source>
</evidence>
<comment type="catalytic activity">
    <reaction evidence="3">
        <text>RX + glutathione = an S-substituted glutathione + a halide anion + H(+)</text>
        <dbReference type="Rhea" id="RHEA:16437"/>
        <dbReference type="ChEBI" id="CHEBI:15378"/>
        <dbReference type="ChEBI" id="CHEBI:16042"/>
        <dbReference type="ChEBI" id="CHEBI:17792"/>
        <dbReference type="ChEBI" id="CHEBI:57925"/>
        <dbReference type="ChEBI" id="CHEBI:90779"/>
        <dbReference type="EC" id="2.5.1.18"/>
    </reaction>
</comment>
<dbReference type="SFLD" id="SFLDG01150">
    <property type="entry name" value="Main.1:_Beta-like"/>
    <property type="match status" value="1"/>
</dbReference>
<dbReference type="EC" id="2.5.1.18" evidence="1"/>
<dbReference type="InterPro" id="IPR004045">
    <property type="entry name" value="Glutathione_S-Trfase_N"/>
</dbReference>
<dbReference type="GO" id="GO:0004601">
    <property type="term" value="F:peroxidase activity"/>
    <property type="evidence" value="ECO:0007669"/>
    <property type="project" value="UniProtKB-ARBA"/>
</dbReference>
<evidence type="ECO:0000256" key="4">
    <source>
        <dbReference type="SAM" id="Phobius"/>
    </source>
</evidence>
<evidence type="ECO:0000313" key="11">
    <source>
        <dbReference type="Proteomes" id="UP001224812"/>
    </source>
</evidence>
<name>A0A1H7VRR2_9PAST</name>
<dbReference type="OrthoDB" id="9810080at2"/>
<dbReference type="PROSITE" id="PS50404">
    <property type="entry name" value="GST_NTER"/>
    <property type="match status" value="1"/>
</dbReference>
<evidence type="ECO:0000256" key="1">
    <source>
        <dbReference type="ARBA" id="ARBA00012452"/>
    </source>
</evidence>
<dbReference type="EMBL" id="JASAVS010000003">
    <property type="protein sequence ID" value="MDP8084786.1"/>
    <property type="molecule type" value="Genomic_DNA"/>
</dbReference>
<dbReference type="CDD" id="cd03046">
    <property type="entry name" value="GST_N_GTT1_like"/>
    <property type="match status" value="1"/>
</dbReference>
<dbReference type="Pfam" id="PF13409">
    <property type="entry name" value="GST_N_2"/>
    <property type="match status" value="1"/>
</dbReference>
<gene>
    <name evidence="7" type="ORF">QJT92_02400</name>
    <name evidence="8" type="ORF">QJU97_00385</name>
    <name evidence="9" type="ORF">SAMN05444853_10593</name>
</gene>
<dbReference type="SFLD" id="SFLDG00358">
    <property type="entry name" value="Main_(cytGST)"/>
    <property type="match status" value="1"/>
</dbReference>
<dbReference type="SFLD" id="SFLDS00019">
    <property type="entry name" value="Glutathione_Transferase_(cytos"/>
    <property type="match status" value="1"/>
</dbReference>
<dbReference type="Proteomes" id="UP001231736">
    <property type="component" value="Unassembled WGS sequence"/>
</dbReference>
<dbReference type="InterPro" id="IPR040079">
    <property type="entry name" value="Glutathione_S-Trfase"/>
</dbReference>
<dbReference type="Proteomes" id="UP001224812">
    <property type="component" value="Unassembled WGS sequence"/>
</dbReference>
<evidence type="ECO:0000313" key="10">
    <source>
        <dbReference type="Proteomes" id="UP000198883"/>
    </source>
</evidence>
<dbReference type="SUPFAM" id="SSF47616">
    <property type="entry name" value="GST C-terminal domain-like"/>
    <property type="match status" value="1"/>
</dbReference>
<evidence type="ECO:0000259" key="6">
    <source>
        <dbReference type="PROSITE" id="PS50405"/>
    </source>
</evidence>
<dbReference type="InterPro" id="IPR036282">
    <property type="entry name" value="Glutathione-S-Trfase_C_sf"/>
</dbReference>
<dbReference type="PANTHER" id="PTHR44051:SF9">
    <property type="entry name" value="GLUTATHIONE S-TRANSFERASE 1"/>
    <property type="match status" value="1"/>
</dbReference>
<dbReference type="InterPro" id="IPR010987">
    <property type="entry name" value="Glutathione-S-Trfase_C-like"/>
</dbReference>
<dbReference type="GeneID" id="83544454"/>